<dbReference type="Gene3D" id="3.30.1490.20">
    <property type="entry name" value="ATP-grasp fold, A domain"/>
    <property type="match status" value="1"/>
</dbReference>
<keyword evidence="7" id="KW-0808">Transferase</keyword>
<proteinExistence type="inferred from homology"/>
<evidence type="ECO:0000256" key="7">
    <source>
        <dbReference type="ARBA" id="ARBA00022679"/>
    </source>
</evidence>
<dbReference type="SUPFAM" id="SSF52009">
    <property type="entry name" value="Phosphohistidine domain"/>
    <property type="match status" value="1"/>
</dbReference>
<comment type="caution">
    <text evidence="19">The sequence shown here is derived from an EMBL/GenBank/DDBJ whole genome shotgun (WGS) entry which is preliminary data.</text>
</comment>
<comment type="function">
    <text evidence="2">Catalyzes the phosphorylation of pyruvate to phosphoenolpyruvate.</text>
</comment>
<dbReference type="PANTHER" id="PTHR43030">
    <property type="entry name" value="PHOSPHOENOLPYRUVATE SYNTHASE"/>
    <property type="match status" value="1"/>
</dbReference>
<dbReference type="InterPro" id="IPR002192">
    <property type="entry name" value="PPDK_AMP/ATP-bd"/>
</dbReference>
<comment type="catalytic activity">
    <reaction evidence="14">
        <text>pyruvate + ATP + H2O = phosphoenolpyruvate + AMP + phosphate + 2 H(+)</text>
        <dbReference type="Rhea" id="RHEA:11364"/>
        <dbReference type="ChEBI" id="CHEBI:15361"/>
        <dbReference type="ChEBI" id="CHEBI:15377"/>
        <dbReference type="ChEBI" id="CHEBI:15378"/>
        <dbReference type="ChEBI" id="CHEBI:30616"/>
        <dbReference type="ChEBI" id="CHEBI:43474"/>
        <dbReference type="ChEBI" id="CHEBI:58702"/>
        <dbReference type="ChEBI" id="CHEBI:456215"/>
        <dbReference type="EC" id="2.7.9.2"/>
    </reaction>
</comment>
<dbReference type="SUPFAM" id="SSF56059">
    <property type="entry name" value="Glutathione synthetase ATP-binding domain-like"/>
    <property type="match status" value="1"/>
</dbReference>
<dbReference type="PANTHER" id="PTHR43030:SF1">
    <property type="entry name" value="PHOSPHOENOLPYRUVATE SYNTHASE"/>
    <property type="match status" value="1"/>
</dbReference>
<sequence length="773" mass="81474">MAYVRPLGEIRVADAFTAGGKGANLGELAGAGFPVPEGFVVLLDAYRAAIELAGVREELAALHAEALASVGDAGKLAANCERMRKLAGEAVPPPEVREAVLNAYRALSPAAAVAVRSSAIGEDAPQISFAGMTASYPDVWGEYAVLERVSACWASLFSPRLVAYRASHGLAGEPGMAVVVQRMVRPQRAGVTFTADPRTAERSTAVVEAVFGLDEASPGVADEPDTYLVNKDDLRVLGARVAHRRVLDQALLLQLVRLACRVEDHFGRPQDIEWVAGADGAVWLVQTRTITTPAESGADRPLVSGLGAAPGAATGIVRVLSTPKESPHLGDGEVLVAPMTDPDWVPAVRRAAALVTDGGGLTAHGAIVARELGVPCVVGTGDATRVLTDGRPVTVDGDRGEVRPVRASLPARVREAEYPLGVAEPIGTRLYVDLAVPADAPGSAALPVDGVGLLRAESMVLGALGGRHPLEALVHGEQESFVDAVVPGLLAVAEAFAPRPVIYRASDLRTREFRALAGGGEHEPAEESPVLGCHGCYRHVRQPALLGLELRALARARERAPNLQLMIPFVRSRWELEEFLRLVDTSPLGRQHGLQRWITAEVPSVLHWLPSYVGLGIDGVAIGVDELARLVLGRELVSTSVFPPEVTTGARAEGLGFGEAGHRPGKARGARESRSGYPTPIARPLEHSRESGARGFDESDPAVLDMIAQLAGKASALEIPSTIWGRVLTSRPEFAEHVVRFGITGVSAEPGAVLAVRAAIASAERRLLLGRSR</sequence>
<evidence type="ECO:0000256" key="10">
    <source>
        <dbReference type="ARBA" id="ARBA00022777"/>
    </source>
</evidence>
<dbReference type="GO" id="GO:0008986">
    <property type="term" value="F:pyruvate, water dikinase activity"/>
    <property type="evidence" value="ECO:0007669"/>
    <property type="project" value="UniProtKB-EC"/>
</dbReference>
<dbReference type="InterPro" id="IPR040442">
    <property type="entry name" value="Pyrv_kinase-like_dom_sf"/>
</dbReference>
<keyword evidence="11" id="KW-0067">ATP-binding</keyword>
<keyword evidence="8" id="KW-0479">Metal-binding</keyword>
<evidence type="ECO:0000256" key="15">
    <source>
        <dbReference type="SAM" id="MobiDB-lite"/>
    </source>
</evidence>
<dbReference type="InterPro" id="IPR008279">
    <property type="entry name" value="PEP-util_enz_mobile_dom"/>
</dbReference>
<dbReference type="RefSeq" id="WP_285489295.1">
    <property type="nucleotide sequence ID" value="NZ_BSTI01000019.1"/>
</dbReference>
<dbReference type="SUPFAM" id="SSF51621">
    <property type="entry name" value="Phosphoenolpyruvate/pyruvate domain"/>
    <property type="match status" value="2"/>
</dbReference>
<evidence type="ECO:0000259" key="17">
    <source>
        <dbReference type="Pfam" id="PF01326"/>
    </source>
</evidence>
<evidence type="ECO:0000256" key="2">
    <source>
        <dbReference type="ARBA" id="ARBA00002988"/>
    </source>
</evidence>
<accession>A0A9W6R9K3</accession>
<feature type="compositionally biased region" description="Basic and acidic residues" evidence="15">
    <location>
        <begin position="684"/>
        <end position="696"/>
    </location>
</feature>
<comment type="similarity">
    <text evidence="4">Belongs to the PEP-utilizing enzyme family.</text>
</comment>
<evidence type="ECO:0000256" key="3">
    <source>
        <dbReference type="ARBA" id="ARBA00004742"/>
    </source>
</evidence>
<evidence type="ECO:0000256" key="12">
    <source>
        <dbReference type="ARBA" id="ARBA00022842"/>
    </source>
</evidence>
<dbReference type="Pfam" id="PF02896">
    <property type="entry name" value="PEP-utilizers_C"/>
    <property type="match status" value="1"/>
</dbReference>
<keyword evidence="9" id="KW-0547">Nucleotide-binding</keyword>
<dbReference type="Pfam" id="PF01326">
    <property type="entry name" value="PPDK_N"/>
    <property type="match status" value="1"/>
</dbReference>
<dbReference type="Gene3D" id="3.50.30.10">
    <property type="entry name" value="Phosphohistidine domain"/>
    <property type="match status" value="1"/>
</dbReference>
<evidence type="ECO:0000256" key="4">
    <source>
        <dbReference type="ARBA" id="ARBA00007837"/>
    </source>
</evidence>
<evidence type="ECO:0000313" key="19">
    <source>
        <dbReference type="EMBL" id="GLY69925.1"/>
    </source>
</evidence>
<protein>
    <recommendedName>
        <fullName evidence="6">Phosphoenolpyruvate synthase</fullName>
        <ecNumber evidence="5">2.7.9.2</ecNumber>
    </recommendedName>
    <alternativeName>
        <fullName evidence="13">Pyruvate, water dikinase</fullName>
    </alternativeName>
</protein>
<feature type="region of interest" description="Disordered" evidence="15">
    <location>
        <begin position="652"/>
        <end position="696"/>
    </location>
</feature>
<reference evidence="19" key="1">
    <citation type="submission" date="2023-03" db="EMBL/GenBank/DDBJ databases">
        <title>Amycolatopsis taiwanensis NBRC 103393.</title>
        <authorList>
            <person name="Ichikawa N."/>
            <person name="Sato H."/>
            <person name="Tonouchi N."/>
        </authorList>
    </citation>
    <scope>NUCLEOTIDE SEQUENCE</scope>
    <source>
        <strain evidence="19">NBRC 103393</strain>
    </source>
</reference>
<dbReference type="GO" id="GO:0046872">
    <property type="term" value="F:metal ion binding"/>
    <property type="evidence" value="ECO:0007669"/>
    <property type="project" value="UniProtKB-KW"/>
</dbReference>
<feature type="domain" description="Pyruvate phosphate dikinase AMP/ATP-binding" evidence="17">
    <location>
        <begin position="18"/>
        <end position="244"/>
    </location>
</feature>
<feature type="domain" description="PEP-utilising enzyme mobile" evidence="16">
    <location>
        <begin position="331"/>
        <end position="400"/>
    </location>
</feature>
<evidence type="ECO:0000259" key="16">
    <source>
        <dbReference type="Pfam" id="PF00391"/>
    </source>
</evidence>
<keyword evidence="10" id="KW-0418">Kinase</keyword>
<dbReference type="InterPro" id="IPR000121">
    <property type="entry name" value="PEP_util_C"/>
</dbReference>
<dbReference type="InterPro" id="IPR006319">
    <property type="entry name" value="PEP_synth"/>
</dbReference>
<dbReference type="InterPro" id="IPR013815">
    <property type="entry name" value="ATP_grasp_subdomain_1"/>
</dbReference>
<comment type="pathway">
    <text evidence="3">Carbohydrate biosynthesis; gluconeogenesis.</text>
</comment>
<evidence type="ECO:0000256" key="8">
    <source>
        <dbReference type="ARBA" id="ARBA00022723"/>
    </source>
</evidence>
<evidence type="ECO:0000256" key="9">
    <source>
        <dbReference type="ARBA" id="ARBA00022741"/>
    </source>
</evidence>
<evidence type="ECO:0000256" key="11">
    <source>
        <dbReference type="ARBA" id="ARBA00022840"/>
    </source>
</evidence>
<keyword evidence="20" id="KW-1185">Reference proteome</keyword>
<keyword evidence="12" id="KW-0460">Magnesium</keyword>
<feature type="domain" description="PEP-utilising enzyme C-terminal" evidence="18">
    <location>
        <begin position="427"/>
        <end position="633"/>
    </location>
</feature>
<dbReference type="EC" id="2.7.9.2" evidence="5"/>
<gene>
    <name evidence="19" type="ORF">Atai01_65440</name>
</gene>
<dbReference type="InterPro" id="IPR036637">
    <property type="entry name" value="Phosphohistidine_dom_sf"/>
</dbReference>
<dbReference type="Gene3D" id="3.20.20.60">
    <property type="entry name" value="Phosphoenolpyruvate-binding domains"/>
    <property type="match status" value="1"/>
</dbReference>
<dbReference type="Proteomes" id="UP001165136">
    <property type="component" value="Unassembled WGS sequence"/>
</dbReference>
<organism evidence="19 20">
    <name type="scientific">Amycolatopsis taiwanensis</name>
    <dbReference type="NCBI Taxonomy" id="342230"/>
    <lineage>
        <taxon>Bacteria</taxon>
        <taxon>Bacillati</taxon>
        <taxon>Actinomycetota</taxon>
        <taxon>Actinomycetes</taxon>
        <taxon>Pseudonocardiales</taxon>
        <taxon>Pseudonocardiaceae</taxon>
        <taxon>Amycolatopsis</taxon>
    </lineage>
</organism>
<evidence type="ECO:0000256" key="6">
    <source>
        <dbReference type="ARBA" id="ARBA00021623"/>
    </source>
</evidence>
<evidence type="ECO:0000256" key="5">
    <source>
        <dbReference type="ARBA" id="ARBA00011996"/>
    </source>
</evidence>
<dbReference type="Pfam" id="PF00391">
    <property type="entry name" value="PEP-utilizers"/>
    <property type="match status" value="1"/>
</dbReference>
<dbReference type="GO" id="GO:0005524">
    <property type="term" value="F:ATP binding"/>
    <property type="evidence" value="ECO:0007669"/>
    <property type="project" value="UniProtKB-KW"/>
</dbReference>
<name>A0A9W6R9K3_9PSEU</name>
<dbReference type="InterPro" id="IPR015813">
    <property type="entry name" value="Pyrv/PenolPyrv_kinase-like_dom"/>
</dbReference>
<dbReference type="EMBL" id="BSTI01000019">
    <property type="protein sequence ID" value="GLY69925.1"/>
    <property type="molecule type" value="Genomic_DNA"/>
</dbReference>
<evidence type="ECO:0000256" key="14">
    <source>
        <dbReference type="ARBA" id="ARBA00047700"/>
    </source>
</evidence>
<evidence type="ECO:0000256" key="1">
    <source>
        <dbReference type="ARBA" id="ARBA00001946"/>
    </source>
</evidence>
<evidence type="ECO:0000256" key="13">
    <source>
        <dbReference type="ARBA" id="ARBA00033470"/>
    </source>
</evidence>
<comment type="cofactor">
    <cofactor evidence="1">
        <name>Mg(2+)</name>
        <dbReference type="ChEBI" id="CHEBI:18420"/>
    </cofactor>
</comment>
<dbReference type="AlphaFoldDB" id="A0A9W6R9K3"/>
<evidence type="ECO:0000313" key="20">
    <source>
        <dbReference type="Proteomes" id="UP001165136"/>
    </source>
</evidence>
<evidence type="ECO:0000259" key="18">
    <source>
        <dbReference type="Pfam" id="PF02896"/>
    </source>
</evidence>
<dbReference type="Gene3D" id="3.30.470.20">
    <property type="entry name" value="ATP-grasp fold, B domain"/>
    <property type="match status" value="2"/>
</dbReference>